<reference evidence="3" key="1">
    <citation type="submission" date="2014-03" db="EMBL/GenBank/DDBJ databases">
        <title>The Genome Sequence of Puccinia striiformis f. sp. tritici PST-78.</title>
        <authorList>
            <consortium name="The Broad Institute Genome Sequencing Platform"/>
            <person name="Cuomo C."/>
            <person name="Hulbert S."/>
            <person name="Chen X."/>
            <person name="Walker B."/>
            <person name="Young S.K."/>
            <person name="Zeng Q."/>
            <person name="Gargeya S."/>
            <person name="Fitzgerald M."/>
            <person name="Haas B."/>
            <person name="Abouelleil A."/>
            <person name="Alvarado L."/>
            <person name="Arachchi H.M."/>
            <person name="Berlin A.M."/>
            <person name="Chapman S.B."/>
            <person name="Goldberg J."/>
            <person name="Griggs A."/>
            <person name="Gujja S."/>
            <person name="Hansen M."/>
            <person name="Howarth C."/>
            <person name="Imamovic A."/>
            <person name="Larimer J."/>
            <person name="McCowan C."/>
            <person name="Montmayeur A."/>
            <person name="Murphy C."/>
            <person name="Neiman D."/>
            <person name="Pearson M."/>
            <person name="Priest M."/>
            <person name="Roberts A."/>
            <person name="Saif S."/>
            <person name="Shea T."/>
            <person name="Sisk P."/>
            <person name="Sykes S."/>
            <person name="Wortman J."/>
            <person name="Nusbaum C."/>
            <person name="Birren B."/>
        </authorList>
    </citation>
    <scope>NUCLEOTIDE SEQUENCE [LARGE SCALE GENOMIC DNA]</scope>
    <source>
        <strain evidence="3">race PST-78</strain>
    </source>
</reference>
<keyword evidence="3" id="KW-1185">Reference proteome</keyword>
<protein>
    <submittedName>
        <fullName evidence="2">Uncharacterized protein</fullName>
    </submittedName>
</protein>
<keyword evidence="1" id="KW-0732">Signal</keyword>
<evidence type="ECO:0000256" key="1">
    <source>
        <dbReference type="SAM" id="SignalP"/>
    </source>
</evidence>
<name>A0A0L0W4N6_9BASI</name>
<accession>A0A0L0W4N6</accession>
<dbReference type="STRING" id="1165861.A0A0L0W4N6"/>
<evidence type="ECO:0000313" key="3">
    <source>
        <dbReference type="Proteomes" id="UP000054564"/>
    </source>
</evidence>
<dbReference type="Proteomes" id="UP000054564">
    <property type="component" value="Unassembled WGS sequence"/>
</dbReference>
<sequence>MLSTMIFLASSFAAFLPSCVSGQAQNNSMICYASRPAKTIDFRHCQGALNKINFDQNNRLDSVSDRVLVWHKTCVINVHKNVTFTPSRAHIEGTVREIFHNCNSTGGSRTESHMSTRVYQSSPKNVYPQNQPICHKRKCTFEPNDCLLAFNQIPVDHSGNFKPNFENDVIHVKRGNCTVCLTYHCPYFTEWARPRVGSHADRSYSLRLSLNEMNKGVRKNYRPFGFPNHALTSELGLQKSSQPMQPPCDPERSLFLVELRAEMAPSGLRLLAVTEQHAIETLPSSVILLFQVLCVSSNLTQHISNMSRELVPFTSLPTNIKLDK</sequence>
<organism evidence="2 3">
    <name type="scientific">Puccinia striiformis f. sp. tritici PST-78</name>
    <dbReference type="NCBI Taxonomy" id="1165861"/>
    <lineage>
        <taxon>Eukaryota</taxon>
        <taxon>Fungi</taxon>
        <taxon>Dikarya</taxon>
        <taxon>Basidiomycota</taxon>
        <taxon>Pucciniomycotina</taxon>
        <taxon>Pucciniomycetes</taxon>
        <taxon>Pucciniales</taxon>
        <taxon>Pucciniaceae</taxon>
        <taxon>Puccinia</taxon>
    </lineage>
</organism>
<gene>
    <name evidence="2" type="ORF">PSTG_00355</name>
</gene>
<evidence type="ECO:0000313" key="2">
    <source>
        <dbReference type="EMBL" id="KNF06478.1"/>
    </source>
</evidence>
<dbReference type="OrthoDB" id="2495190at2759"/>
<feature type="chain" id="PRO_5005551076" evidence="1">
    <location>
        <begin position="23"/>
        <end position="324"/>
    </location>
</feature>
<feature type="signal peptide" evidence="1">
    <location>
        <begin position="1"/>
        <end position="22"/>
    </location>
</feature>
<comment type="caution">
    <text evidence="2">The sequence shown here is derived from an EMBL/GenBank/DDBJ whole genome shotgun (WGS) entry which is preliminary data.</text>
</comment>
<proteinExistence type="predicted"/>
<dbReference type="EMBL" id="AJIL01000003">
    <property type="protein sequence ID" value="KNF06478.1"/>
    <property type="molecule type" value="Genomic_DNA"/>
</dbReference>
<dbReference type="AlphaFoldDB" id="A0A0L0W4N6"/>